<accession>A0ACB6ZCU7</accession>
<gene>
    <name evidence="1" type="ORF">BDM02DRAFT_3084895</name>
</gene>
<keyword evidence="2" id="KW-1185">Reference proteome</keyword>
<dbReference type="Proteomes" id="UP000886501">
    <property type="component" value="Unassembled WGS sequence"/>
</dbReference>
<name>A0ACB6ZCU7_THEGA</name>
<protein>
    <submittedName>
        <fullName evidence="1">Uncharacterized protein</fullName>
    </submittedName>
</protein>
<proteinExistence type="predicted"/>
<evidence type="ECO:0000313" key="1">
    <source>
        <dbReference type="EMBL" id="KAF9647389.1"/>
    </source>
</evidence>
<organism evidence="1 2">
    <name type="scientific">Thelephora ganbajun</name>
    <name type="common">Ganba fungus</name>
    <dbReference type="NCBI Taxonomy" id="370292"/>
    <lineage>
        <taxon>Eukaryota</taxon>
        <taxon>Fungi</taxon>
        <taxon>Dikarya</taxon>
        <taxon>Basidiomycota</taxon>
        <taxon>Agaricomycotina</taxon>
        <taxon>Agaricomycetes</taxon>
        <taxon>Thelephorales</taxon>
        <taxon>Thelephoraceae</taxon>
        <taxon>Thelephora</taxon>
    </lineage>
</organism>
<feature type="non-terminal residue" evidence="1">
    <location>
        <position position="1"/>
    </location>
</feature>
<sequence length="177" mass="20232">FDAEDADLILRSANCEEFRVHRCILSIASPVFRDMFAFPQPHDPNHELAHVDLPETTATLDILLRYIYPIPSPKIVDFTTLSNVLVAAEKYGAEGVTSRLRTILVSSHFLDIDPLRVYAIACRWSFLEEAKLASTRTVYVDLVKQGEECTEDMKYMSGLDYHRLLVLQQTRKDTVQK</sequence>
<reference evidence="1" key="2">
    <citation type="journal article" date="2020" name="Nat. Commun.">
        <title>Large-scale genome sequencing of mycorrhizal fungi provides insights into the early evolution of symbiotic traits.</title>
        <authorList>
            <person name="Miyauchi S."/>
            <person name="Kiss E."/>
            <person name="Kuo A."/>
            <person name="Drula E."/>
            <person name="Kohler A."/>
            <person name="Sanchez-Garcia M."/>
            <person name="Morin E."/>
            <person name="Andreopoulos B."/>
            <person name="Barry K.W."/>
            <person name="Bonito G."/>
            <person name="Buee M."/>
            <person name="Carver A."/>
            <person name="Chen C."/>
            <person name="Cichocki N."/>
            <person name="Clum A."/>
            <person name="Culley D."/>
            <person name="Crous P.W."/>
            <person name="Fauchery L."/>
            <person name="Girlanda M."/>
            <person name="Hayes R.D."/>
            <person name="Keri Z."/>
            <person name="LaButti K."/>
            <person name="Lipzen A."/>
            <person name="Lombard V."/>
            <person name="Magnuson J."/>
            <person name="Maillard F."/>
            <person name="Murat C."/>
            <person name="Nolan M."/>
            <person name="Ohm R.A."/>
            <person name="Pangilinan J."/>
            <person name="Pereira M.F."/>
            <person name="Perotto S."/>
            <person name="Peter M."/>
            <person name="Pfister S."/>
            <person name="Riley R."/>
            <person name="Sitrit Y."/>
            <person name="Stielow J.B."/>
            <person name="Szollosi G."/>
            <person name="Zifcakova L."/>
            <person name="Stursova M."/>
            <person name="Spatafora J.W."/>
            <person name="Tedersoo L."/>
            <person name="Vaario L.M."/>
            <person name="Yamada A."/>
            <person name="Yan M."/>
            <person name="Wang P."/>
            <person name="Xu J."/>
            <person name="Bruns T."/>
            <person name="Baldrian P."/>
            <person name="Vilgalys R."/>
            <person name="Dunand C."/>
            <person name="Henrissat B."/>
            <person name="Grigoriev I.V."/>
            <person name="Hibbett D."/>
            <person name="Nagy L.G."/>
            <person name="Martin F.M."/>
        </authorList>
    </citation>
    <scope>NUCLEOTIDE SEQUENCE</scope>
    <source>
        <strain evidence="1">P2</strain>
    </source>
</reference>
<comment type="caution">
    <text evidence="1">The sequence shown here is derived from an EMBL/GenBank/DDBJ whole genome shotgun (WGS) entry which is preliminary data.</text>
</comment>
<feature type="non-terminal residue" evidence="1">
    <location>
        <position position="177"/>
    </location>
</feature>
<evidence type="ECO:0000313" key="2">
    <source>
        <dbReference type="Proteomes" id="UP000886501"/>
    </source>
</evidence>
<dbReference type="EMBL" id="MU118034">
    <property type="protein sequence ID" value="KAF9647389.1"/>
    <property type="molecule type" value="Genomic_DNA"/>
</dbReference>
<reference evidence="1" key="1">
    <citation type="submission" date="2019-10" db="EMBL/GenBank/DDBJ databases">
        <authorList>
            <consortium name="DOE Joint Genome Institute"/>
            <person name="Kuo A."/>
            <person name="Miyauchi S."/>
            <person name="Kiss E."/>
            <person name="Drula E."/>
            <person name="Kohler A."/>
            <person name="Sanchez-Garcia M."/>
            <person name="Andreopoulos B."/>
            <person name="Barry K.W."/>
            <person name="Bonito G."/>
            <person name="Buee M."/>
            <person name="Carver A."/>
            <person name="Chen C."/>
            <person name="Cichocki N."/>
            <person name="Clum A."/>
            <person name="Culley D."/>
            <person name="Crous P.W."/>
            <person name="Fauchery L."/>
            <person name="Girlanda M."/>
            <person name="Hayes R."/>
            <person name="Keri Z."/>
            <person name="Labutti K."/>
            <person name="Lipzen A."/>
            <person name="Lombard V."/>
            <person name="Magnuson J."/>
            <person name="Maillard F."/>
            <person name="Morin E."/>
            <person name="Murat C."/>
            <person name="Nolan M."/>
            <person name="Ohm R."/>
            <person name="Pangilinan J."/>
            <person name="Pereira M."/>
            <person name="Perotto S."/>
            <person name="Peter M."/>
            <person name="Riley R."/>
            <person name="Sitrit Y."/>
            <person name="Stielow B."/>
            <person name="Szollosi G."/>
            <person name="Zifcakova L."/>
            <person name="Stursova M."/>
            <person name="Spatafora J.W."/>
            <person name="Tedersoo L."/>
            <person name="Vaario L.-M."/>
            <person name="Yamada A."/>
            <person name="Yan M."/>
            <person name="Wang P."/>
            <person name="Xu J."/>
            <person name="Bruns T."/>
            <person name="Baldrian P."/>
            <person name="Vilgalys R."/>
            <person name="Henrissat B."/>
            <person name="Grigoriev I.V."/>
            <person name="Hibbett D."/>
            <person name="Nagy L.G."/>
            <person name="Martin F.M."/>
        </authorList>
    </citation>
    <scope>NUCLEOTIDE SEQUENCE</scope>
    <source>
        <strain evidence="1">P2</strain>
    </source>
</reference>